<dbReference type="InterPro" id="IPR000917">
    <property type="entry name" value="Sulfatase_N"/>
</dbReference>
<dbReference type="GO" id="GO:0046872">
    <property type="term" value="F:metal ion binding"/>
    <property type="evidence" value="ECO:0007669"/>
    <property type="project" value="UniProtKB-KW"/>
</dbReference>
<evidence type="ECO:0000256" key="1">
    <source>
        <dbReference type="ARBA" id="ARBA00008779"/>
    </source>
</evidence>
<dbReference type="InterPro" id="IPR024607">
    <property type="entry name" value="Sulfatase_CS"/>
</dbReference>
<dbReference type="PROSITE" id="PS00149">
    <property type="entry name" value="SULFATASE_2"/>
    <property type="match status" value="1"/>
</dbReference>
<keyword evidence="7" id="KW-1185">Reference proteome</keyword>
<keyword evidence="2" id="KW-0479">Metal-binding</keyword>
<protein>
    <submittedName>
        <fullName evidence="6">Arylsulfatase</fullName>
        <ecNumber evidence="6">3.1.6.1</ecNumber>
    </submittedName>
</protein>
<dbReference type="InterPro" id="IPR050738">
    <property type="entry name" value="Sulfatase"/>
</dbReference>
<organism evidence="6 7">
    <name type="scientific">Maioricimonas rarisocia</name>
    <dbReference type="NCBI Taxonomy" id="2528026"/>
    <lineage>
        <taxon>Bacteria</taxon>
        <taxon>Pseudomonadati</taxon>
        <taxon>Planctomycetota</taxon>
        <taxon>Planctomycetia</taxon>
        <taxon>Planctomycetales</taxon>
        <taxon>Planctomycetaceae</taxon>
        <taxon>Maioricimonas</taxon>
    </lineage>
</organism>
<name>A0A517Z8E7_9PLAN</name>
<dbReference type="Gene3D" id="3.40.720.10">
    <property type="entry name" value="Alkaline Phosphatase, subunit A"/>
    <property type="match status" value="1"/>
</dbReference>
<evidence type="ECO:0000259" key="5">
    <source>
        <dbReference type="Pfam" id="PF00884"/>
    </source>
</evidence>
<dbReference type="PANTHER" id="PTHR42693">
    <property type="entry name" value="ARYLSULFATASE FAMILY MEMBER"/>
    <property type="match status" value="1"/>
</dbReference>
<evidence type="ECO:0000256" key="2">
    <source>
        <dbReference type="ARBA" id="ARBA00022723"/>
    </source>
</evidence>
<dbReference type="InterPro" id="IPR017850">
    <property type="entry name" value="Alkaline_phosphatase_core_sf"/>
</dbReference>
<sequence>MSIADWFAVRPPRNPGRFFLSIVLLSLVTCTMSRADAADRPNVLVILVDDLGYGDLSCYGAKDLKSPHVDRLASEGMTFSDFYANCPVCSPTRAALLTGQYQDMVGVQGVIRTHPENSWGYLAEDAILLPQVLGDAGYHTAIVGKWHLGLEAPNRPNDRGFDLFHGFLGDMMDDYYHHRRHDINYMRRNTEEIDPEGHATDLFTDWACAYINERSGQDEPFFLYLAYNAPHTPIQPPEDWLERVKEREPGISEKRAKLVALIEHMDDGIGRVLHCLENSGQADNTLVVFSSDNGGQLNVGANNGPLRDGKQSVYEGGLKVPTIVRWPGKIEAGSKTDLRALSMDIFPTVLSATCVEVNHEIDGRSFLPTLRGESQEPLREDWFFRRREGGLRYGGKTIEAVIRGEWKLLQNSPFEPLELYNLKDDPLEQHDLSQTNRAVFNSLAASLRRQIQRYGTVPWQKPEK</sequence>
<dbReference type="PROSITE" id="PS00523">
    <property type="entry name" value="SULFATASE_1"/>
    <property type="match status" value="1"/>
</dbReference>
<evidence type="ECO:0000256" key="4">
    <source>
        <dbReference type="ARBA" id="ARBA00022837"/>
    </source>
</evidence>
<dbReference type="KEGG" id="mri:Mal4_30630"/>
<proteinExistence type="inferred from homology"/>
<evidence type="ECO:0000313" key="6">
    <source>
        <dbReference type="EMBL" id="QDU38733.1"/>
    </source>
</evidence>
<evidence type="ECO:0000313" key="7">
    <source>
        <dbReference type="Proteomes" id="UP000320496"/>
    </source>
</evidence>
<dbReference type="PANTHER" id="PTHR42693:SF53">
    <property type="entry name" value="ENDO-4-O-SULFATASE"/>
    <property type="match status" value="1"/>
</dbReference>
<keyword evidence="3 6" id="KW-0378">Hydrolase</keyword>
<keyword evidence="4" id="KW-0106">Calcium</keyword>
<dbReference type="EMBL" id="CP036275">
    <property type="protein sequence ID" value="QDU38733.1"/>
    <property type="molecule type" value="Genomic_DNA"/>
</dbReference>
<dbReference type="Proteomes" id="UP000320496">
    <property type="component" value="Chromosome"/>
</dbReference>
<dbReference type="Gene3D" id="3.30.1120.10">
    <property type="match status" value="1"/>
</dbReference>
<feature type="domain" description="Sulfatase N-terminal" evidence="5">
    <location>
        <begin position="41"/>
        <end position="353"/>
    </location>
</feature>
<accession>A0A517Z8E7</accession>
<dbReference type="Pfam" id="PF00884">
    <property type="entry name" value="Sulfatase"/>
    <property type="match status" value="1"/>
</dbReference>
<dbReference type="GO" id="GO:0004065">
    <property type="term" value="F:arylsulfatase activity"/>
    <property type="evidence" value="ECO:0007669"/>
    <property type="project" value="UniProtKB-EC"/>
</dbReference>
<evidence type="ECO:0000256" key="3">
    <source>
        <dbReference type="ARBA" id="ARBA00022801"/>
    </source>
</evidence>
<comment type="similarity">
    <text evidence="1">Belongs to the sulfatase family.</text>
</comment>
<dbReference type="SUPFAM" id="SSF53649">
    <property type="entry name" value="Alkaline phosphatase-like"/>
    <property type="match status" value="1"/>
</dbReference>
<reference evidence="6 7" key="1">
    <citation type="submission" date="2019-02" db="EMBL/GenBank/DDBJ databases">
        <title>Deep-cultivation of Planctomycetes and their phenomic and genomic characterization uncovers novel biology.</title>
        <authorList>
            <person name="Wiegand S."/>
            <person name="Jogler M."/>
            <person name="Boedeker C."/>
            <person name="Pinto D."/>
            <person name="Vollmers J."/>
            <person name="Rivas-Marin E."/>
            <person name="Kohn T."/>
            <person name="Peeters S.H."/>
            <person name="Heuer A."/>
            <person name="Rast P."/>
            <person name="Oberbeckmann S."/>
            <person name="Bunk B."/>
            <person name="Jeske O."/>
            <person name="Meyerdierks A."/>
            <person name="Storesund J.E."/>
            <person name="Kallscheuer N."/>
            <person name="Luecker S."/>
            <person name="Lage O.M."/>
            <person name="Pohl T."/>
            <person name="Merkel B.J."/>
            <person name="Hornburger P."/>
            <person name="Mueller R.-W."/>
            <person name="Bruemmer F."/>
            <person name="Labrenz M."/>
            <person name="Spormann A.M."/>
            <person name="Op den Camp H."/>
            <person name="Overmann J."/>
            <person name="Amann R."/>
            <person name="Jetten M.S.M."/>
            <person name="Mascher T."/>
            <person name="Medema M.H."/>
            <person name="Devos D.P."/>
            <person name="Kaster A.-K."/>
            <person name="Ovreas L."/>
            <person name="Rohde M."/>
            <person name="Galperin M.Y."/>
            <person name="Jogler C."/>
        </authorList>
    </citation>
    <scope>NUCLEOTIDE SEQUENCE [LARGE SCALE GENOMIC DNA]</scope>
    <source>
        <strain evidence="6 7">Mal4</strain>
    </source>
</reference>
<dbReference type="AlphaFoldDB" id="A0A517Z8E7"/>
<gene>
    <name evidence="6" type="primary">atsA_41</name>
    <name evidence="6" type="ORF">Mal4_30630</name>
</gene>
<dbReference type="EC" id="3.1.6.1" evidence="6"/>